<organism evidence="4 5">
    <name type="scientific">Mucilaginibacter gynuensis</name>
    <dbReference type="NCBI Taxonomy" id="1302236"/>
    <lineage>
        <taxon>Bacteria</taxon>
        <taxon>Pseudomonadati</taxon>
        <taxon>Bacteroidota</taxon>
        <taxon>Sphingobacteriia</taxon>
        <taxon>Sphingobacteriales</taxon>
        <taxon>Sphingobacteriaceae</taxon>
        <taxon>Mucilaginibacter</taxon>
    </lineage>
</organism>
<evidence type="ECO:0000259" key="2">
    <source>
        <dbReference type="Pfam" id="PF04773"/>
    </source>
</evidence>
<dbReference type="PANTHER" id="PTHR30273">
    <property type="entry name" value="PERIPLASMIC SIGNAL SENSOR AND SIGMA FACTOR ACTIVATOR FECR-RELATED"/>
    <property type="match status" value="1"/>
</dbReference>
<dbReference type="Pfam" id="PF16344">
    <property type="entry name" value="FecR_C"/>
    <property type="match status" value="1"/>
</dbReference>
<keyword evidence="1" id="KW-1133">Transmembrane helix</keyword>
<keyword evidence="5" id="KW-1185">Reference proteome</keyword>
<dbReference type="InterPro" id="IPR012373">
    <property type="entry name" value="Ferrdict_sens_TM"/>
</dbReference>
<dbReference type="Gene3D" id="2.60.120.1440">
    <property type="match status" value="1"/>
</dbReference>
<feature type="transmembrane region" description="Helical" evidence="1">
    <location>
        <begin position="78"/>
        <end position="97"/>
    </location>
</feature>
<keyword evidence="1" id="KW-0472">Membrane</keyword>
<comment type="caution">
    <text evidence="4">The sequence shown here is derived from an EMBL/GenBank/DDBJ whole genome shotgun (WGS) entry which is preliminary data.</text>
</comment>
<reference evidence="5" key="1">
    <citation type="journal article" date="2019" name="Int. J. Syst. Evol. Microbiol.">
        <title>The Global Catalogue of Microorganisms (GCM) 10K type strain sequencing project: providing services to taxonomists for standard genome sequencing and annotation.</title>
        <authorList>
            <consortium name="The Broad Institute Genomics Platform"/>
            <consortium name="The Broad Institute Genome Sequencing Center for Infectious Disease"/>
            <person name="Wu L."/>
            <person name="Ma J."/>
        </authorList>
    </citation>
    <scope>NUCLEOTIDE SEQUENCE [LARGE SCALE GENOMIC DNA]</scope>
    <source>
        <strain evidence="5">JCM 17705</strain>
    </source>
</reference>
<dbReference type="InterPro" id="IPR032508">
    <property type="entry name" value="FecR_C"/>
</dbReference>
<evidence type="ECO:0000256" key="1">
    <source>
        <dbReference type="SAM" id="Phobius"/>
    </source>
</evidence>
<proteinExistence type="predicted"/>
<dbReference type="RefSeq" id="WP_345210453.1">
    <property type="nucleotide sequence ID" value="NZ_BAABFT010000003.1"/>
</dbReference>
<dbReference type="InterPro" id="IPR006860">
    <property type="entry name" value="FecR"/>
</dbReference>
<sequence>METSSNNEQERALLKKYLAGNCTPEERERVESWYQSFEQSPLPGTLQEKHSVKKVKNALLGQIRADRSGKSKVFRLPVYLRVAALLTLVISVSILIYRAAHIPNEQMMEYRAANGQFKVITLPDSSVVTLNSGSSLVVRSNFGQNTREVSLSGEAYFQVTKDRTRPFIVSTGIVKTRVLGTAFNVQAYKNENDLTVTVAEGKVRVDQDAGQSNQANLSPGVTPGKQLIYNKTTHNAKTIAADAQHVSAWRTGVLYFDNESIPAIARKLERKFNISIGVTGKISPDCRYTFRISDETLVKTLKLLGSVSGISYKFNQPKQLIINTTACK</sequence>
<dbReference type="EMBL" id="BAABFT010000003">
    <property type="protein sequence ID" value="GAA4317781.1"/>
    <property type="molecule type" value="Genomic_DNA"/>
</dbReference>
<keyword evidence="1" id="KW-0812">Transmembrane</keyword>
<evidence type="ECO:0000313" key="4">
    <source>
        <dbReference type="EMBL" id="GAA4317781.1"/>
    </source>
</evidence>
<feature type="domain" description="FecR protein" evidence="2">
    <location>
        <begin position="109"/>
        <end position="204"/>
    </location>
</feature>
<protein>
    <submittedName>
        <fullName evidence="4">FecR domain-containing protein</fullName>
    </submittedName>
</protein>
<gene>
    <name evidence="4" type="ORF">GCM10023149_15490</name>
</gene>
<feature type="domain" description="Protein FecR C-terminal" evidence="3">
    <location>
        <begin position="254"/>
        <end position="321"/>
    </location>
</feature>
<dbReference type="Pfam" id="PF04773">
    <property type="entry name" value="FecR"/>
    <property type="match status" value="1"/>
</dbReference>
<dbReference type="Gene3D" id="3.55.50.30">
    <property type="match status" value="1"/>
</dbReference>
<evidence type="ECO:0000259" key="3">
    <source>
        <dbReference type="Pfam" id="PF16344"/>
    </source>
</evidence>
<dbReference type="PIRSF" id="PIRSF018266">
    <property type="entry name" value="FecR"/>
    <property type="match status" value="1"/>
</dbReference>
<dbReference type="PANTHER" id="PTHR30273:SF2">
    <property type="entry name" value="PROTEIN FECR"/>
    <property type="match status" value="1"/>
</dbReference>
<accession>A0ABP8G657</accession>
<name>A0ABP8G657_9SPHI</name>
<evidence type="ECO:0000313" key="5">
    <source>
        <dbReference type="Proteomes" id="UP001500582"/>
    </source>
</evidence>
<dbReference type="Proteomes" id="UP001500582">
    <property type="component" value="Unassembled WGS sequence"/>
</dbReference>